<dbReference type="FunFam" id="3.30.559.10:FF:000025">
    <property type="entry name" value="Carnitine acetyl transferase"/>
    <property type="match status" value="1"/>
</dbReference>
<feature type="active site" description="Proton acceptor" evidence="7">
    <location>
        <position position="340"/>
    </location>
</feature>
<dbReference type="Pfam" id="PF00755">
    <property type="entry name" value="Carn_acyltransf"/>
    <property type="match status" value="1"/>
</dbReference>
<evidence type="ECO:0000256" key="8">
    <source>
        <dbReference type="RuleBase" id="RU003801"/>
    </source>
</evidence>
<dbReference type="Gene3D" id="1.10.275.20">
    <property type="entry name" value="Choline/Carnitine o-acyltransferase"/>
    <property type="match status" value="1"/>
</dbReference>
<dbReference type="GO" id="GO:0004092">
    <property type="term" value="F:carnitine O-acetyltransferase activity"/>
    <property type="evidence" value="ECO:0007669"/>
    <property type="project" value="TreeGrafter"/>
</dbReference>
<organism evidence="11 12">
    <name type="scientific">Cryptococcus neoformans Tu259-1</name>
    <dbReference type="NCBI Taxonomy" id="1230072"/>
    <lineage>
        <taxon>Eukaryota</taxon>
        <taxon>Fungi</taxon>
        <taxon>Dikarya</taxon>
        <taxon>Basidiomycota</taxon>
        <taxon>Agaricomycotina</taxon>
        <taxon>Tremellomycetes</taxon>
        <taxon>Tremellales</taxon>
        <taxon>Cryptococcaceae</taxon>
        <taxon>Cryptococcus</taxon>
        <taxon>Cryptococcus neoformans species complex</taxon>
    </lineage>
</organism>
<keyword evidence="5" id="KW-0443">Lipid metabolism</keyword>
<evidence type="ECO:0000313" key="11">
    <source>
        <dbReference type="EMBL" id="OXG20083.1"/>
    </source>
</evidence>
<feature type="compositionally biased region" description="Pro residues" evidence="9">
    <location>
        <begin position="19"/>
        <end position="35"/>
    </location>
</feature>
<dbReference type="GO" id="GO:0006631">
    <property type="term" value="P:fatty acid metabolic process"/>
    <property type="evidence" value="ECO:0007669"/>
    <property type="project" value="UniProtKB-KW"/>
</dbReference>
<dbReference type="GO" id="GO:0005739">
    <property type="term" value="C:mitochondrion"/>
    <property type="evidence" value="ECO:0007669"/>
    <property type="project" value="TreeGrafter"/>
</dbReference>
<proteinExistence type="inferred from homology"/>
<dbReference type="FunFam" id="3.30.559.70:FF:000003">
    <property type="entry name" value="Carnitine acetyl transferase FacC"/>
    <property type="match status" value="1"/>
</dbReference>
<evidence type="ECO:0000256" key="2">
    <source>
        <dbReference type="ARBA" id="ARBA00022448"/>
    </source>
</evidence>
<gene>
    <name evidence="11" type="ORF">C361_04145</name>
</gene>
<comment type="caution">
    <text evidence="11">The sequence shown here is derived from an EMBL/GenBank/DDBJ whole genome shotgun (WGS) entry which is preliminary data.</text>
</comment>
<keyword evidence="6 8" id="KW-0012">Acyltransferase</keyword>
<dbReference type="Gene3D" id="3.30.559.10">
    <property type="entry name" value="Chloramphenicol acetyltransferase-like domain"/>
    <property type="match status" value="1"/>
</dbReference>
<dbReference type="PROSITE" id="PS00440">
    <property type="entry name" value="ACYLTRANSF_C_2"/>
    <property type="match status" value="1"/>
</dbReference>
<evidence type="ECO:0000259" key="10">
    <source>
        <dbReference type="Pfam" id="PF00755"/>
    </source>
</evidence>
<dbReference type="FunFam" id="3.30.559.10:FF:000019">
    <property type="entry name" value="Carnitine acetyl transferase"/>
    <property type="match status" value="1"/>
</dbReference>
<feature type="region of interest" description="Disordered" evidence="9">
    <location>
        <begin position="1"/>
        <end position="35"/>
    </location>
</feature>
<protein>
    <submittedName>
        <fullName evidence="11">Carnitine O-acetyltransferase</fullName>
    </submittedName>
</protein>
<dbReference type="PANTHER" id="PTHR22589:SF29">
    <property type="entry name" value="MITOCHONDRIAL CARNITINE O-ACETYLTRANSFERASE-RELATED"/>
    <property type="match status" value="1"/>
</dbReference>
<dbReference type="OrthoDB" id="240216at2759"/>
<feature type="compositionally biased region" description="Polar residues" evidence="9">
    <location>
        <begin position="1"/>
        <end position="15"/>
    </location>
</feature>
<name>A0A854QAM6_CRYNE</name>
<dbReference type="AlphaFoldDB" id="A0A854QAM6"/>
<dbReference type="GO" id="GO:0009437">
    <property type="term" value="P:carnitine metabolic process"/>
    <property type="evidence" value="ECO:0007669"/>
    <property type="project" value="TreeGrafter"/>
</dbReference>
<keyword evidence="2" id="KW-0813">Transport</keyword>
<evidence type="ECO:0000256" key="1">
    <source>
        <dbReference type="ARBA" id="ARBA00005232"/>
    </source>
</evidence>
<feature type="region of interest" description="Disordered" evidence="9">
    <location>
        <begin position="579"/>
        <end position="608"/>
    </location>
</feature>
<evidence type="ECO:0000256" key="5">
    <source>
        <dbReference type="ARBA" id="ARBA00023098"/>
    </source>
</evidence>
<dbReference type="PANTHER" id="PTHR22589">
    <property type="entry name" value="CARNITINE O-ACYLTRANSFERASE"/>
    <property type="match status" value="1"/>
</dbReference>
<dbReference type="InterPro" id="IPR042572">
    <property type="entry name" value="Carn_acyl_trans_N"/>
</dbReference>
<keyword evidence="4" id="KW-0276">Fatty acid metabolism</keyword>
<sequence length="778" mass="86565">MTTIPQIPSDTTTTKPHINPNPNPPPRPPDLPRLPIPPLKDTCARYLRALEALQSPKEHAKTKQVVKEFLEGGEGALWQEKLEEYAKDKESYIEEFWYESYLSHSDSVVLSLNPFFVLSSDVTPRSNPQLSRAAALITSTLFFIHDLRNGLLQPDAVRGIPLDMSQYERLFGTCRVPTDTGCRMEVHGNGRHMVVLRRGQFYWFDCLDSKNRPLLTDREILHNLDAIVKDADKISTHEIAKDSVGILTTESRKIWSGLRSDLINSNKLNKSCLEVVESALFIVCLDDAGPEDMAELCSNFLCGGYKLEGGVQVGTCTNRWYDKLQIIVCSNGEAGINFEHTGVDGHTVLRYAADVYTELVLLYAKTINPSTPSLFQAKLSPFARSAKGPPPTPEDEIDTTPKKLEWKLTPDLRAGIRFAETRISDLICQNDSQALEFKGYGGTFIKRHGFSPDAFVQMAFQAAYYGLYGRVESTYEPAMTKSFLHGRTEAIRTVQPESVAFVKTFCSETATPQEKIAALHKACKRHTQLTKECSQGLGQDRHMYALHCLARKEVMAYEAAHPKSTLSPRVALRRASLASTTNGDLPNGNADGNGNSNGLMSPPKPYSPEIDLDRPTIPAIFTDPGYNLLGTSVLSTSNCGNPALRLFGFGPVTPEGYGIGYIIKDEGISVCMSSKHLQTRRLLHTLKAYLLETQRILIQMWKEANERPVTSFMDHFGILRDARTGKPISMEVEEEEGKEVGEEVLGGFGFFDVGAQNQMPQSRRRKTLVGKTLSIAEY</sequence>
<dbReference type="InterPro" id="IPR023213">
    <property type="entry name" value="CAT-like_dom_sf"/>
</dbReference>
<dbReference type="InterPro" id="IPR042231">
    <property type="entry name" value="Cho/carn_acyl_trans_2"/>
</dbReference>
<dbReference type="InterPro" id="IPR000542">
    <property type="entry name" value="Carn_acyl_trans"/>
</dbReference>
<feature type="domain" description="Choline/carnitine acyltransferase" evidence="10">
    <location>
        <begin position="34"/>
        <end position="687"/>
    </location>
</feature>
<dbReference type="Gene3D" id="3.30.559.70">
    <property type="entry name" value="Choline/Carnitine o-acyltransferase, domain 2"/>
    <property type="match status" value="1"/>
</dbReference>
<evidence type="ECO:0000256" key="6">
    <source>
        <dbReference type="ARBA" id="ARBA00023315"/>
    </source>
</evidence>
<evidence type="ECO:0000256" key="9">
    <source>
        <dbReference type="SAM" id="MobiDB-lite"/>
    </source>
</evidence>
<reference evidence="11 12" key="1">
    <citation type="submission" date="2017-06" db="EMBL/GenBank/DDBJ databases">
        <title>Global population genomics of the pathogenic fungus Cryptococcus neoformans var. grubii.</title>
        <authorList>
            <person name="Cuomo C."/>
            <person name="Litvintseva A."/>
            <person name="Chen Y."/>
            <person name="Young S."/>
            <person name="Zeng Q."/>
            <person name="Chapman S."/>
            <person name="Gujja S."/>
            <person name="Saif S."/>
            <person name="Birren B."/>
        </authorList>
    </citation>
    <scope>NUCLEOTIDE SEQUENCE [LARGE SCALE GENOMIC DNA]</scope>
    <source>
        <strain evidence="11 12">Tu259-1</strain>
    </source>
</reference>
<accession>A0A854QAM6</accession>
<feature type="compositionally biased region" description="Low complexity" evidence="9">
    <location>
        <begin position="587"/>
        <end position="598"/>
    </location>
</feature>
<evidence type="ECO:0000256" key="4">
    <source>
        <dbReference type="ARBA" id="ARBA00022832"/>
    </source>
</evidence>
<evidence type="ECO:0000256" key="7">
    <source>
        <dbReference type="PIRSR" id="PIRSR600542-1"/>
    </source>
</evidence>
<dbReference type="SUPFAM" id="SSF52777">
    <property type="entry name" value="CoA-dependent acyltransferases"/>
    <property type="match status" value="2"/>
</dbReference>
<comment type="similarity">
    <text evidence="1 8">Belongs to the carnitine/choline acetyltransferase family.</text>
</comment>
<keyword evidence="3 8" id="KW-0808">Transferase</keyword>
<dbReference type="EMBL" id="AMKT01000049">
    <property type="protein sequence ID" value="OXG20083.1"/>
    <property type="molecule type" value="Genomic_DNA"/>
</dbReference>
<evidence type="ECO:0000313" key="12">
    <source>
        <dbReference type="Proteomes" id="UP000199727"/>
    </source>
</evidence>
<dbReference type="InterPro" id="IPR039551">
    <property type="entry name" value="Cho/carn_acyl_trans"/>
</dbReference>
<dbReference type="Proteomes" id="UP000199727">
    <property type="component" value="Unassembled WGS sequence"/>
</dbReference>
<evidence type="ECO:0000256" key="3">
    <source>
        <dbReference type="ARBA" id="ARBA00022679"/>
    </source>
</evidence>